<keyword evidence="8 13" id="KW-0472">Membrane</keyword>
<dbReference type="InterPro" id="IPR052921">
    <property type="entry name" value="GPCR1_Superfamily_Member"/>
</dbReference>
<dbReference type="InterPro" id="IPR000276">
    <property type="entry name" value="GPCR_Rhodpsn"/>
</dbReference>
<sequence length="326" mass="36758">MNSNSTPTNVSTSSTEQVTGFYLMGFSQLKNTSYLFVFLSLVYVITLLGNFVLMSVIYLEQSLHTPRYVAVFNLAVVDVLYNTAYIPQMINMFLFKSNFIAFKTCFSQMFFGHYFASVECFSLAIMAYDRLLAICFPLRYPSLNTNAKILLIIAMCWICLILPVLFLIILASRLSYCASTEVYSCFCEHGPIYKRACGDISLNSKLASLVSIIILYGPLAFIIVTYAFIAVAVIKISSAEGRRKAVSTCISHLILVLIFFVPIMVLYMLATLGVKHSLDTRNLCIVLSNTLPPMLNPVIYSLKTEEIRVHLFKLFKIKNIHPMKTN</sequence>
<dbReference type="GO" id="GO:0005886">
    <property type="term" value="C:plasma membrane"/>
    <property type="evidence" value="ECO:0007669"/>
    <property type="project" value="UniProtKB-SubCell"/>
</dbReference>
<evidence type="ECO:0000256" key="11">
    <source>
        <dbReference type="ARBA" id="ARBA00023180"/>
    </source>
</evidence>
<dbReference type="AlphaFoldDB" id="H3AIZ9"/>
<gene>
    <name evidence="15" type="primary">LOC102350136</name>
</gene>
<dbReference type="SUPFAM" id="SSF81321">
    <property type="entry name" value="Family A G protein-coupled receptor-like"/>
    <property type="match status" value="1"/>
</dbReference>
<evidence type="ECO:0000256" key="6">
    <source>
        <dbReference type="ARBA" id="ARBA00022989"/>
    </source>
</evidence>
<dbReference type="PROSITE" id="PS50262">
    <property type="entry name" value="G_PROTEIN_RECEP_F1_2"/>
    <property type="match status" value="1"/>
</dbReference>
<feature type="transmembrane region" description="Helical" evidence="13">
    <location>
        <begin position="34"/>
        <end position="59"/>
    </location>
</feature>
<dbReference type="GeneTree" id="ENSGT00950000182847"/>
<evidence type="ECO:0000256" key="10">
    <source>
        <dbReference type="ARBA" id="ARBA00023170"/>
    </source>
</evidence>
<dbReference type="GO" id="GO:0004984">
    <property type="term" value="F:olfactory receptor activity"/>
    <property type="evidence" value="ECO:0007669"/>
    <property type="project" value="InterPro"/>
</dbReference>
<dbReference type="InterPro" id="IPR017452">
    <property type="entry name" value="GPCR_Rhodpsn_7TM"/>
</dbReference>
<dbReference type="FunCoup" id="H3AIZ9">
    <property type="interactions" value="497"/>
</dbReference>
<keyword evidence="6 13" id="KW-1133">Transmembrane helix</keyword>
<keyword evidence="10" id="KW-0675">Receptor</keyword>
<feature type="domain" description="G-protein coupled receptors family 1 profile" evidence="14">
    <location>
        <begin position="49"/>
        <end position="300"/>
    </location>
</feature>
<keyword evidence="4 13" id="KW-0812">Transmembrane</keyword>
<accession>H3AIZ9</accession>
<keyword evidence="9" id="KW-1015">Disulfide bond</keyword>
<reference evidence="16" key="1">
    <citation type="submission" date="2011-08" db="EMBL/GenBank/DDBJ databases">
        <title>The draft genome of Latimeria chalumnae.</title>
        <authorList>
            <person name="Di Palma F."/>
            <person name="Alfoldi J."/>
            <person name="Johnson J."/>
            <person name="Berlin A."/>
            <person name="Gnerre S."/>
            <person name="Jaffe D."/>
            <person name="MacCallum I."/>
            <person name="Young S."/>
            <person name="Walker B.J."/>
            <person name="Lander E."/>
            <person name="Lindblad-Toh K."/>
        </authorList>
    </citation>
    <scope>NUCLEOTIDE SEQUENCE [LARGE SCALE GENOMIC DNA]</scope>
    <source>
        <strain evidence="16">Wild caught</strain>
    </source>
</reference>
<evidence type="ECO:0000256" key="8">
    <source>
        <dbReference type="ARBA" id="ARBA00023136"/>
    </source>
</evidence>
<reference evidence="15" key="2">
    <citation type="submission" date="2025-08" db="UniProtKB">
        <authorList>
            <consortium name="Ensembl"/>
        </authorList>
    </citation>
    <scope>IDENTIFICATION</scope>
</reference>
<dbReference type="eggNOG" id="ENOG502QW4X">
    <property type="taxonomic scope" value="Eukaryota"/>
</dbReference>
<feature type="transmembrane region" description="Helical" evidence="13">
    <location>
        <begin position="110"/>
        <end position="128"/>
    </location>
</feature>
<dbReference type="PANTHER" id="PTHR26451">
    <property type="entry name" value="G_PROTEIN_RECEP_F1_2 DOMAIN-CONTAINING PROTEIN"/>
    <property type="match status" value="1"/>
</dbReference>
<keyword evidence="12" id="KW-0807">Transducer</keyword>
<dbReference type="GO" id="GO:0005549">
    <property type="term" value="F:odorant binding"/>
    <property type="evidence" value="ECO:0007669"/>
    <property type="project" value="TreeGrafter"/>
</dbReference>
<evidence type="ECO:0000259" key="14">
    <source>
        <dbReference type="PROSITE" id="PS50262"/>
    </source>
</evidence>
<dbReference type="InParanoid" id="H3AIZ9"/>
<protein>
    <submittedName>
        <fullName evidence="15">Odorant receptor, family 40, subfamily A, member 1</fullName>
    </submittedName>
</protein>
<dbReference type="PRINTS" id="PR00245">
    <property type="entry name" value="OLFACTORYR"/>
</dbReference>
<keyword evidence="16" id="KW-1185">Reference proteome</keyword>
<dbReference type="InterPro" id="IPR000725">
    <property type="entry name" value="Olfact_rcpt"/>
</dbReference>
<feature type="transmembrane region" description="Helical" evidence="13">
    <location>
        <begin position="209"/>
        <end position="234"/>
    </location>
</feature>
<evidence type="ECO:0000256" key="12">
    <source>
        <dbReference type="ARBA" id="ARBA00023224"/>
    </source>
</evidence>
<evidence type="ECO:0000256" key="4">
    <source>
        <dbReference type="ARBA" id="ARBA00022692"/>
    </source>
</evidence>
<reference evidence="15" key="3">
    <citation type="submission" date="2025-09" db="UniProtKB">
        <authorList>
            <consortium name="Ensembl"/>
        </authorList>
    </citation>
    <scope>IDENTIFICATION</scope>
</reference>
<keyword evidence="7" id="KW-0297">G-protein coupled receptor</keyword>
<evidence type="ECO:0000313" key="16">
    <source>
        <dbReference type="Proteomes" id="UP000008672"/>
    </source>
</evidence>
<comment type="subcellular location">
    <subcellularLocation>
        <location evidence="1">Cell membrane</location>
        <topology evidence="1">Multi-pass membrane protein</topology>
    </subcellularLocation>
</comment>
<feature type="transmembrane region" description="Helical" evidence="13">
    <location>
        <begin position="149"/>
        <end position="171"/>
    </location>
</feature>
<dbReference type="EMBL" id="AFYH01190779">
    <property type="status" value="NOT_ANNOTATED_CDS"/>
    <property type="molecule type" value="Genomic_DNA"/>
</dbReference>
<dbReference type="HOGENOM" id="CLU_012526_0_1_1"/>
<evidence type="ECO:0000313" key="15">
    <source>
        <dbReference type="Ensembl" id="ENSLACP00000009620.1"/>
    </source>
</evidence>
<organism evidence="15 16">
    <name type="scientific">Latimeria chalumnae</name>
    <name type="common">Coelacanth</name>
    <dbReference type="NCBI Taxonomy" id="7897"/>
    <lineage>
        <taxon>Eukaryota</taxon>
        <taxon>Metazoa</taxon>
        <taxon>Chordata</taxon>
        <taxon>Craniata</taxon>
        <taxon>Vertebrata</taxon>
        <taxon>Euteleostomi</taxon>
        <taxon>Coelacanthiformes</taxon>
        <taxon>Coelacanthidae</taxon>
        <taxon>Latimeria</taxon>
    </lineage>
</organism>
<keyword evidence="3" id="KW-0716">Sensory transduction</keyword>
<dbReference type="Pfam" id="PF13853">
    <property type="entry name" value="7tm_4"/>
    <property type="match status" value="1"/>
</dbReference>
<keyword evidence="5" id="KW-0552">Olfaction</keyword>
<name>H3AIZ9_LATCH</name>
<dbReference type="OMA" id="YTVALYF"/>
<feature type="transmembrane region" description="Helical" evidence="13">
    <location>
        <begin position="71"/>
        <end position="90"/>
    </location>
</feature>
<dbReference type="GO" id="GO:0004930">
    <property type="term" value="F:G protein-coupled receptor activity"/>
    <property type="evidence" value="ECO:0007669"/>
    <property type="project" value="UniProtKB-KW"/>
</dbReference>
<keyword evidence="2" id="KW-1003">Cell membrane</keyword>
<evidence type="ECO:0000256" key="13">
    <source>
        <dbReference type="SAM" id="Phobius"/>
    </source>
</evidence>
<evidence type="ECO:0000256" key="7">
    <source>
        <dbReference type="ARBA" id="ARBA00023040"/>
    </source>
</evidence>
<feature type="transmembrane region" description="Helical" evidence="13">
    <location>
        <begin position="246"/>
        <end position="270"/>
    </location>
</feature>
<evidence type="ECO:0000256" key="3">
    <source>
        <dbReference type="ARBA" id="ARBA00022606"/>
    </source>
</evidence>
<dbReference type="PANTHER" id="PTHR26451:SF869">
    <property type="entry name" value="OLFACTORY RECEPTOR 530-RELATED"/>
    <property type="match status" value="1"/>
</dbReference>
<proteinExistence type="predicted"/>
<evidence type="ECO:0000256" key="2">
    <source>
        <dbReference type="ARBA" id="ARBA00022475"/>
    </source>
</evidence>
<evidence type="ECO:0000256" key="9">
    <source>
        <dbReference type="ARBA" id="ARBA00023157"/>
    </source>
</evidence>
<keyword evidence="11" id="KW-0325">Glycoprotein</keyword>
<evidence type="ECO:0000256" key="5">
    <source>
        <dbReference type="ARBA" id="ARBA00022725"/>
    </source>
</evidence>
<dbReference type="PRINTS" id="PR00237">
    <property type="entry name" value="GPCRRHODOPSN"/>
</dbReference>
<dbReference type="Ensembl" id="ENSLACT00000009694.1">
    <property type="protein sequence ID" value="ENSLACP00000009620.1"/>
    <property type="gene ID" value="ENSLACG00000008485.1"/>
</dbReference>
<dbReference type="FunFam" id="1.20.1070.10:FF:000024">
    <property type="entry name" value="Olfactory receptor"/>
    <property type="match status" value="1"/>
</dbReference>
<dbReference type="Proteomes" id="UP000008672">
    <property type="component" value="Unassembled WGS sequence"/>
</dbReference>
<evidence type="ECO:0000256" key="1">
    <source>
        <dbReference type="ARBA" id="ARBA00004651"/>
    </source>
</evidence>
<dbReference type="SMART" id="SM01381">
    <property type="entry name" value="7TM_GPCR_Srsx"/>
    <property type="match status" value="1"/>
</dbReference>
<dbReference type="Gene3D" id="1.20.1070.10">
    <property type="entry name" value="Rhodopsin 7-helix transmembrane proteins"/>
    <property type="match status" value="1"/>
</dbReference>